<reference evidence="1" key="1">
    <citation type="submission" date="2018-05" db="EMBL/GenBank/DDBJ databases">
        <authorList>
            <person name="Lanie J.A."/>
            <person name="Ng W.-L."/>
            <person name="Kazmierczak K.M."/>
            <person name="Andrzejewski T.M."/>
            <person name="Davidsen T.M."/>
            <person name="Wayne K.J."/>
            <person name="Tettelin H."/>
            <person name="Glass J.I."/>
            <person name="Rusch D."/>
            <person name="Podicherti R."/>
            <person name="Tsui H.-C.T."/>
            <person name="Winkler M.E."/>
        </authorList>
    </citation>
    <scope>NUCLEOTIDE SEQUENCE</scope>
</reference>
<organism evidence="1">
    <name type="scientific">marine metagenome</name>
    <dbReference type="NCBI Taxonomy" id="408172"/>
    <lineage>
        <taxon>unclassified sequences</taxon>
        <taxon>metagenomes</taxon>
        <taxon>ecological metagenomes</taxon>
    </lineage>
</organism>
<protein>
    <submittedName>
        <fullName evidence="1">Uncharacterized protein</fullName>
    </submittedName>
</protein>
<feature type="non-terminal residue" evidence="1">
    <location>
        <position position="351"/>
    </location>
</feature>
<accession>A0A382J5V5</accession>
<dbReference type="EMBL" id="UINC01071379">
    <property type="protein sequence ID" value="SVC06231.1"/>
    <property type="molecule type" value="Genomic_DNA"/>
</dbReference>
<dbReference type="AlphaFoldDB" id="A0A382J5V5"/>
<evidence type="ECO:0000313" key="1">
    <source>
        <dbReference type="EMBL" id="SVC06231.1"/>
    </source>
</evidence>
<sequence length="351" mass="38778">MVNEPQFVTPSRDLIKRGEFYEKRATSPGKNTIDGITITGTGGLGSGKIEVTVSRPTLTNVTNLIKTGRTTSGNSVSGLPFPIIRETEHAFSDCREQGRRVDTTDIDLNALQRWYVAYLSDLGLNLGGDGIMIYTSRSPDSNFSNQSGNLQSIRLVGNDKYRSVPELLDETTLATDNPLYVQGDFNSVNTKGVALISDAFNILSNDFANHIARKLAQYVGQPEGSLLPLTGGKACGISFWQRIIREGVTRWQHWTKTIVLAYFFRGAETTVNASIFTGNVHQRTTDGDGVHVYPRFHEFWWDPGPPSWPPRKASKLHILGSFVNLWSSVQAKSEWCPAGGDCYSAPTRNWG</sequence>
<proteinExistence type="predicted"/>
<name>A0A382J5V5_9ZZZZ</name>
<gene>
    <name evidence="1" type="ORF">METZ01_LOCUS259085</name>
</gene>